<sequence>MEGRPPRRFQSRTSPIIRFTPNRHHPEPHLTRPRARGRPGWCPIRASTCCMHVKIALAGLEFHVLAHTWKSMAAARCPACNPGPGLGFHIDSTNMADQPGIRMETNQLGAEISHDDSATETSMDELIEEGNAPNDAESLDADFKTVSSRKRLKRKKGRQNGNSSNSTDDTILTQPQRQTGLTVMIALSSALNVEALAIAQRCVVVLQGAANVQAKATPRNSAKKTLSAQTAEKHILSHPQNVRTGSGRKTSPVTAMSNKLRQPRRYLALHVVQTYLQQFHRAALLRHRQQQFYKSQQLHVAPLLRKRTQQRYKGNQDEAR</sequence>
<protein>
    <submittedName>
        <fullName evidence="1">Uncharacterized protein</fullName>
    </submittedName>
</protein>
<dbReference type="EMBL" id="JABSTQ010008547">
    <property type="protein sequence ID" value="KAG0434390.1"/>
    <property type="molecule type" value="Genomic_DNA"/>
</dbReference>
<proteinExistence type="predicted"/>
<comment type="caution">
    <text evidence="1">The sequence shown here is derived from an EMBL/GenBank/DDBJ whole genome shotgun (WGS) entry which is preliminary data.</text>
</comment>
<name>A0AC60QJU4_IXOPE</name>
<accession>A0AC60QJU4</accession>
<evidence type="ECO:0000313" key="2">
    <source>
        <dbReference type="Proteomes" id="UP000805193"/>
    </source>
</evidence>
<evidence type="ECO:0000313" key="1">
    <source>
        <dbReference type="EMBL" id="KAG0434390.1"/>
    </source>
</evidence>
<gene>
    <name evidence="1" type="ORF">HPB47_019141</name>
</gene>
<dbReference type="Proteomes" id="UP000805193">
    <property type="component" value="Unassembled WGS sequence"/>
</dbReference>
<reference evidence="1 2" key="1">
    <citation type="journal article" date="2020" name="Cell">
        <title>Large-Scale Comparative Analyses of Tick Genomes Elucidate Their Genetic Diversity and Vector Capacities.</title>
        <authorList>
            <consortium name="Tick Genome and Microbiome Consortium (TIGMIC)"/>
            <person name="Jia N."/>
            <person name="Wang J."/>
            <person name="Shi W."/>
            <person name="Du L."/>
            <person name="Sun Y."/>
            <person name="Zhan W."/>
            <person name="Jiang J.F."/>
            <person name="Wang Q."/>
            <person name="Zhang B."/>
            <person name="Ji P."/>
            <person name="Bell-Sakyi L."/>
            <person name="Cui X.M."/>
            <person name="Yuan T.T."/>
            <person name="Jiang B.G."/>
            <person name="Yang W.F."/>
            <person name="Lam T.T."/>
            <person name="Chang Q.C."/>
            <person name="Ding S.J."/>
            <person name="Wang X.J."/>
            <person name="Zhu J.G."/>
            <person name="Ruan X.D."/>
            <person name="Zhao L."/>
            <person name="Wei J.T."/>
            <person name="Ye R.Z."/>
            <person name="Que T.C."/>
            <person name="Du C.H."/>
            <person name="Zhou Y.H."/>
            <person name="Cheng J.X."/>
            <person name="Dai P.F."/>
            <person name="Guo W.B."/>
            <person name="Han X.H."/>
            <person name="Huang E.J."/>
            <person name="Li L.F."/>
            <person name="Wei W."/>
            <person name="Gao Y.C."/>
            <person name="Liu J.Z."/>
            <person name="Shao H.Z."/>
            <person name="Wang X."/>
            <person name="Wang C.C."/>
            <person name="Yang T.C."/>
            <person name="Huo Q.B."/>
            <person name="Li W."/>
            <person name="Chen H.Y."/>
            <person name="Chen S.E."/>
            <person name="Zhou L.G."/>
            <person name="Ni X.B."/>
            <person name="Tian J.H."/>
            <person name="Sheng Y."/>
            <person name="Liu T."/>
            <person name="Pan Y.S."/>
            <person name="Xia L.Y."/>
            <person name="Li J."/>
            <person name="Zhao F."/>
            <person name="Cao W.C."/>
        </authorList>
    </citation>
    <scope>NUCLEOTIDE SEQUENCE [LARGE SCALE GENOMIC DNA]</scope>
    <source>
        <strain evidence="1">Iper-2018</strain>
    </source>
</reference>
<organism evidence="1 2">
    <name type="scientific">Ixodes persulcatus</name>
    <name type="common">Taiga tick</name>
    <dbReference type="NCBI Taxonomy" id="34615"/>
    <lineage>
        <taxon>Eukaryota</taxon>
        <taxon>Metazoa</taxon>
        <taxon>Ecdysozoa</taxon>
        <taxon>Arthropoda</taxon>
        <taxon>Chelicerata</taxon>
        <taxon>Arachnida</taxon>
        <taxon>Acari</taxon>
        <taxon>Parasitiformes</taxon>
        <taxon>Ixodida</taxon>
        <taxon>Ixodoidea</taxon>
        <taxon>Ixodidae</taxon>
        <taxon>Ixodinae</taxon>
        <taxon>Ixodes</taxon>
    </lineage>
</organism>
<keyword evidence="2" id="KW-1185">Reference proteome</keyword>